<dbReference type="SUPFAM" id="SSF51206">
    <property type="entry name" value="cAMP-binding domain-like"/>
    <property type="match status" value="1"/>
</dbReference>
<dbReference type="OrthoDB" id="421226at2759"/>
<dbReference type="CDD" id="cd00038">
    <property type="entry name" value="CAP_ED"/>
    <property type="match status" value="1"/>
</dbReference>
<evidence type="ECO:0000256" key="16">
    <source>
        <dbReference type="SAM" id="Phobius"/>
    </source>
</evidence>
<evidence type="ECO:0000256" key="15">
    <source>
        <dbReference type="SAM" id="MobiDB-lite"/>
    </source>
</evidence>
<evidence type="ECO:0000256" key="4">
    <source>
        <dbReference type="ARBA" id="ARBA00022535"/>
    </source>
</evidence>
<evidence type="ECO:0000256" key="13">
    <source>
        <dbReference type="ARBA" id="ARBA00023286"/>
    </source>
</evidence>
<dbReference type="InterPro" id="IPR014710">
    <property type="entry name" value="RmlC-like_jellyroll"/>
</dbReference>
<evidence type="ECO:0000256" key="3">
    <source>
        <dbReference type="ARBA" id="ARBA00022448"/>
    </source>
</evidence>
<feature type="transmembrane region" description="Helical" evidence="16">
    <location>
        <begin position="243"/>
        <end position="265"/>
    </location>
</feature>
<evidence type="ECO:0000313" key="18">
    <source>
        <dbReference type="Proteomes" id="UP000515151"/>
    </source>
</evidence>
<evidence type="ECO:0000259" key="17">
    <source>
        <dbReference type="PROSITE" id="PS50042"/>
    </source>
</evidence>
<gene>
    <name evidence="19 20" type="primary">LOC116213862</name>
</gene>
<feature type="region of interest" description="Disordered" evidence="15">
    <location>
        <begin position="1"/>
        <end position="29"/>
    </location>
</feature>
<dbReference type="Gene3D" id="1.10.287.630">
    <property type="entry name" value="Helix hairpin bin"/>
    <property type="match status" value="1"/>
</dbReference>
<evidence type="ECO:0000256" key="6">
    <source>
        <dbReference type="ARBA" id="ARBA00022692"/>
    </source>
</evidence>
<evidence type="ECO:0000256" key="7">
    <source>
        <dbReference type="ARBA" id="ARBA00022860"/>
    </source>
</evidence>
<dbReference type="RefSeq" id="XP_031404828.1">
    <property type="nucleotide sequence ID" value="XM_031548968.1"/>
</dbReference>
<feature type="transmembrane region" description="Helical" evidence="16">
    <location>
        <begin position="368"/>
        <end position="392"/>
    </location>
</feature>
<keyword evidence="5" id="KW-0116">cAMP-binding</keyword>
<organism evidence="18 20">
    <name type="scientific">Punica granatum</name>
    <name type="common">Pomegranate</name>
    <dbReference type="NCBI Taxonomy" id="22663"/>
    <lineage>
        <taxon>Eukaryota</taxon>
        <taxon>Viridiplantae</taxon>
        <taxon>Streptophyta</taxon>
        <taxon>Embryophyta</taxon>
        <taxon>Tracheophyta</taxon>
        <taxon>Spermatophyta</taxon>
        <taxon>Magnoliopsida</taxon>
        <taxon>eudicotyledons</taxon>
        <taxon>Gunneridae</taxon>
        <taxon>Pentapetalae</taxon>
        <taxon>rosids</taxon>
        <taxon>malvids</taxon>
        <taxon>Myrtales</taxon>
        <taxon>Lythraceae</taxon>
        <taxon>Punica</taxon>
    </lineage>
</organism>
<dbReference type="PANTHER" id="PTHR45651">
    <property type="entry name" value="CYCLIC NUCLEOTIDE-GATED ION CHANNEL 15-RELATED-RELATED"/>
    <property type="match status" value="1"/>
</dbReference>
<dbReference type="Gene3D" id="2.60.120.10">
    <property type="entry name" value="Jelly Rolls"/>
    <property type="match status" value="1"/>
</dbReference>
<feature type="transmembrane region" description="Helical" evidence="16">
    <location>
        <begin position="495"/>
        <end position="520"/>
    </location>
</feature>
<feature type="domain" description="Cyclic nucleotide-binding" evidence="17">
    <location>
        <begin position="598"/>
        <end position="665"/>
    </location>
</feature>
<proteinExistence type="inferred from homology"/>
<evidence type="ECO:0000313" key="19">
    <source>
        <dbReference type="RefSeq" id="XP_031404828.1"/>
    </source>
</evidence>
<keyword evidence="7" id="KW-0112">Calmodulin-binding</keyword>
<dbReference type="Gene3D" id="1.10.287.70">
    <property type="match status" value="1"/>
</dbReference>
<dbReference type="InterPro" id="IPR018490">
    <property type="entry name" value="cNMP-bd_dom_sf"/>
</dbReference>
<dbReference type="GO" id="GO:0005516">
    <property type="term" value="F:calmodulin binding"/>
    <property type="evidence" value="ECO:0007669"/>
    <property type="project" value="UniProtKB-KW"/>
</dbReference>
<comment type="subcellular location">
    <subcellularLocation>
        <location evidence="1">Membrane</location>
        <topology evidence="1">Multi-pass membrane protein</topology>
    </subcellularLocation>
</comment>
<dbReference type="InterPro" id="IPR005821">
    <property type="entry name" value="Ion_trans_dom"/>
</dbReference>
<name>A0A6P8EE88_PUNGR</name>
<evidence type="ECO:0000256" key="1">
    <source>
        <dbReference type="ARBA" id="ARBA00004141"/>
    </source>
</evidence>
<dbReference type="SUPFAM" id="SSF81324">
    <property type="entry name" value="Voltage-gated potassium channels"/>
    <property type="match status" value="1"/>
</dbReference>
<evidence type="ECO:0000256" key="2">
    <source>
        <dbReference type="ARBA" id="ARBA00010486"/>
    </source>
</evidence>
<keyword evidence="14" id="KW-0407">Ion channel</keyword>
<reference evidence="18" key="1">
    <citation type="journal article" date="2020" name="Plant Biotechnol. J.">
        <title>The pomegranate (Punica granatum L.) draft genome dissects genetic divergence between soft- and hard-seeded cultivars.</title>
        <authorList>
            <person name="Luo X."/>
            <person name="Li H."/>
            <person name="Wu Z."/>
            <person name="Yao W."/>
            <person name="Zhao P."/>
            <person name="Cao D."/>
            <person name="Yu H."/>
            <person name="Li K."/>
            <person name="Poudel K."/>
            <person name="Zhao D."/>
            <person name="Zhang F."/>
            <person name="Xia X."/>
            <person name="Chen L."/>
            <person name="Wang Q."/>
            <person name="Jing D."/>
            <person name="Cao S."/>
        </authorList>
    </citation>
    <scope>NUCLEOTIDE SEQUENCE [LARGE SCALE GENOMIC DNA]</scope>
</reference>
<evidence type="ECO:0000256" key="5">
    <source>
        <dbReference type="ARBA" id="ARBA00022566"/>
    </source>
</evidence>
<keyword evidence="13" id="KW-1071">Ligand-gated ion channel</keyword>
<evidence type="ECO:0000256" key="14">
    <source>
        <dbReference type="ARBA" id="ARBA00023303"/>
    </source>
</evidence>
<evidence type="ECO:0000256" key="11">
    <source>
        <dbReference type="ARBA" id="ARBA00023136"/>
    </source>
</evidence>
<dbReference type="AlphaFoldDB" id="A0A6P8EE88"/>
<keyword evidence="18" id="KW-1185">Reference proteome</keyword>
<dbReference type="InterPro" id="IPR000595">
    <property type="entry name" value="cNMP-bd_dom"/>
</dbReference>
<keyword evidence="10" id="KW-0406">Ion transport</keyword>
<feature type="transmembrane region" description="Helical" evidence="16">
    <location>
        <begin position="210"/>
        <end position="231"/>
    </location>
</feature>
<dbReference type="RefSeq" id="XP_031404829.1">
    <property type="nucleotide sequence ID" value="XM_031548969.1"/>
</dbReference>
<dbReference type="GO" id="GO:0030552">
    <property type="term" value="F:cAMP binding"/>
    <property type="evidence" value="ECO:0007669"/>
    <property type="project" value="UniProtKB-KW"/>
</dbReference>
<evidence type="ECO:0000256" key="10">
    <source>
        <dbReference type="ARBA" id="ARBA00023065"/>
    </source>
</evidence>
<dbReference type="GO" id="GO:0016020">
    <property type="term" value="C:membrane"/>
    <property type="evidence" value="ECO:0007669"/>
    <property type="project" value="UniProtKB-SubCell"/>
</dbReference>
<keyword evidence="11 16" id="KW-0472">Membrane</keyword>
<keyword evidence="4" id="KW-0140">cGMP</keyword>
<dbReference type="Pfam" id="PF00520">
    <property type="entry name" value="Ion_trans"/>
    <property type="match status" value="1"/>
</dbReference>
<dbReference type="PANTHER" id="PTHR45651:SF11">
    <property type="entry name" value="CYCLIC NUCLEOTIDE-GATED ION CHANNEL 20, CHLOROPLASTIC-RELATED"/>
    <property type="match status" value="1"/>
</dbReference>
<dbReference type="GO" id="GO:0030553">
    <property type="term" value="F:cGMP binding"/>
    <property type="evidence" value="ECO:0007669"/>
    <property type="project" value="UniProtKB-KW"/>
</dbReference>
<protein>
    <submittedName>
        <fullName evidence="19 20">Probable cyclic nucleotide-gated ion channel 20, chloroplastic isoform X1</fullName>
    </submittedName>
</protein>
<dbReference type="GO" id="GO:0005216">
    <property type="term" value="F:monoatomic ion channel activity"/>
    <property type="evidence" value="ECO:0007669"/>
    <property type="project" value="InterPro"/>
</dbReference>
<keyword evidence="3" id="KW-0813">Transport</keyword>
<dbReference type="Proteomes" id="UP000515151">
    <property type="component" value="Chromosome 7"/>
</dbReference>
<reference evidence="19 20" key="2">
    <citation type="submission" date="2025-04" db="UniProtKB">
        <authorList>
            <consortium name="RefSeq"/>
        </authorList>
    </citation>
    <scope>IDENTIFICATION</scope>
    <source>
        <tissue evidence="19 20">Leaf</tissue>
    </source>
</reference>
<keyword evidence="9" id="KW-0547">Nucleotide-binding</keyword>
<sequence>MADSERDVIPMLSAAQEQNSGGYEDPRFRALPPRTWRASVSIPSGSTESSPNQTHLVGYTGPLRSIRKATFSTLSGPIYGSPRPEYFFRPNQGGEGRNEVECAICKYPSFSMKDQNVWPKDRNAGKNKHLRRSGQLGMCNDPYCTTCPTYYHLNETKDKTSRSSGRIDPSYNAPFKDAEGWAKRFSSYITSCMPGVMNPHAKVIQRWNKFFVISCLVAVFVDPLFFFLPWVELDNSCIVLNETVTTTIVVFRSVTDFMYFLHLLLQFRLAYIAPESRVVGAGDLVDDPKKIALNYLKGDFFIDLLVTMPIPQVMILSVLPKFKGSSAANFPKNLLCAAILVQYIPRLYRFLPMLAGQSSTGFIFESAWANFVMNILSFMLSGHIVGSCWYLLGLQSTLLCLSDVIQRVNQCLRDAYMDCGHRDKIDRFNTNTTDNTNATNCFSEDPSRYGIYLRAVNLTTEHSIVTRYVYSLFWGFQQISTLAGNQSPSYFVGEVLFTMAITGLGLLLFALLIGNIQNFLQAPGRRMLEMSLRRHGVELWMRHRRLPEELRRRVRQAERYNWAATQGINEEMVLENLSEDLQRDIRRHLFKFMKRVRIFELLDGPILDMIGEKLRQKTYIKGSKILSRDGLVDKTIFIVRGKLQSEGEDGVTDLCEGDVCGEELLAWCLGNSSLNKDGKRIRVFGQRLQSNRTVKCLTNVEVFTLRAADIEEVTRLFARFFRNPRVQGAIRYVSPYWRSFAATGIQVAWRYRKKRLTRENSSQSALSPK</sequence>
<keyword evidence="8 16" id="KW-1133">Transmembrane helix</keyword>
<keyword evidence="9" id="KW-0142">cGMP-binding</keyword>
<evidence type="ECO:0000256" key="12">
    <source>
        <dbReference type="ARBA" id="ARBA00023149"/>
    </source>
</evidence>
<evidence type="ECO:0000256" key="9">
    <source>
        <dbReference type="ARBA" id="ARBA00022992"/>
    </source>
</evidence>
<accession>A0A6P8EE88</accession>
<evidence type="ECO:0000313" key="20">
    <source>
        <dbReference type="RefSeq" id="XP_031404829.1"/>
    </source>
</evidence>
<keyword evidence="12" id="KW-0114">cAMP</keyword>
<keyword evidence="6 16" id="KW-0812">Transmembrane</keyword>
<dbReference type="GeneID" id="116213862"/>
<evidence type="ECO:0000256" key="8">
    <source>
        <dbReference type="ARBA" id="ARBA00022989"/>
    </source>
</evidence>
<comment type="similarity">
    <text evidence="2">Belongs to the cyclic nucleotide-gated cation channel (TC 1.A.1.5) family.</text>
</comment>
<dbReference type="PROSITE" id="PS50042">
    <property type="entry name" value="CNMP_BINDING_3"/>
    <property type="match status" value="1"/>
</dbReference>